<organism evidence="1 2">
    <name type="scientific">Gracilibacillus xinjiangensis</name>
    <dbReference type="NCBI Taxonomy" id="1193282"/>
    <lineage>
        <taxon>Bacteria</taxon>
        <taxon>Bacillati</taxon>
        <taxon>Bacillota</taxon>
        <taxon>Bacilli</taxon>
        <taxon>Bacillales</taxon>
        <taxon>Bacillaceae</taxon>
        <taxon>Gracilibacillus</taxon>
    </lineage>
</organism>
<name>A0ABV8WS50_9BACI</name>
<accession>A0ABV8WS50</accession>
<reference evidence="2" key="1">
    <citation type="journal article" date="2019" name="Int. J. Syst. Evol. Microbiol.">
        <title>The Global Catalogue of Microorganisms (GCM) 10K type strain sequencing project: providing services to taxonomists for standard genome sequencing and annotation.</title>
        <authorList>
            <consortium name="The Broad Institute Genomics Platform"/>
            <consortium name="The Broad Institute Genome Sequencing Center for Infectious Disease"/>
            <person name="Wu L."/>
            <person name="Ma J."/>
        </authorList>
    </citation>
    <scope>NUCLEOTIDE SEQUENCE [LARGE SCALE GENOMIC DNA]</scope>
    <source>
        <strain evidence="2">CCUG 37865</strain>
    </source>
</reference>
<gene>
    <name evidence="1" type="ORF">ACFOY7_04945</name>
</gene>
<keyword evidence="2" id="KW-1185">Reference proteome</keyword>
<dbReference type="EMBL" id="JBHSDT010000004">
    <property type="protein sequence ID" value="MFC4402412.1"/>
    <property type="molecule type" value="Genomic_DNA"/>
</dbReference>
<comment type="caution">
    <text evidence="1">The sequence shown here is derived from an EMBL/GenBank/DDBJ whole genome shotgun (WGS) entry which is preliminary data.</text>
</comment>
<dbReference type="Proteomes" id="UP001595882">
    <property type="component" value="Unassembled WGS sequence"/>
</dbReference>
<protein>
    <submittedName>
        <fullName evidence="1">Uncharacterized protein</fullName>
    </submittedName>
</protein>
<dbReference type="RefSeq" id="WP_390249984.1">
    <property type="nucleotide sequence ID" value="NZ_JBHSDT010000004.1"/>
</dbReference>
<evidence type="ECO:0000313" key="1">
    <source>
        <dbReference type="EMBL" id="MFC4402412.1"/>
    </source>
</evidence>
<evidence type="ECO:0000313" key="2">
    <source>
        <dbReference type="Proteomes" id="UP001595882"/>
    </source>
</evidence>
<sequence length="141" mass="16739">MHAAAEITYHLRIVQGLAERVLDRMPVWENAMEERYVLLLKEKKEAIQIILDELKKNPVMNDEIHKNLNIVYKGDEAGKLLFEQWKRVAEQNNYVNKDELGQLEDYFEEMKKELTKAVTHLYEFAGGWEKTRFIVPALYRD</sequence>
<proteinExistence type="predicted"/>